<proteinExistence type="inferred from homology"/>
<dbReference type="GO" id="GO:0016787">
    <property type="term" value="F:hydrolase activity"/>
    <property type="evidence" value="ECO:0007669"/>
    <property type="project" value="UniProtKB-KW"/>
</dbReference>
<dbReference type="PATRIC" id="fig|866895.3.peg.4145"/>
<dbReference type="PROSITE" id="PS51462">
    <property type="entry name" value="NUDIX"/>
    <property type="match status" value="1"/>
</dbReference>
<accession>I0JTH1</accession>
<evidence type="ECO:0000313" key="5">
    <source>
        <dbReference type="EMBL" id="CCG47443.1"/>
    </source>
</evidence>
<dbReference type="Pfam" id="PF00293">
    <property type="entry name" value="NUDIX"/>
    <property type="match status" value="1"/>
</dbReference>
<evidence type="ECO:0000256" key="1">
    <source>
        <dbReference type="ARBA" id="ARBA00001946"/>
    </source>
</evidence>
<protein>
    <submittedName>
        <fullName evidence="5">NUDIX family hydrolase</fullName>
    </submittedName>
</protein>
<gene>
    <name evidence="5" type="ordered locus">HBHAL_5106</name>
</gene>
<comment type="similarity">
    <text evidence="3">Belongs to the Nudix hydrolase family.</text>
</comment>
<dbReference type="EMBL" id="HE717023">
    <property type="protein sequence ID" value="CCG47443.1"/>
    <property type="molecule type" value="Genomic_DNA"/>
</dbReference>
<dbReference type="RefSeq" id="WP_014645325.1">
    <property type="nucleotide sequence ID" value="NC_017668.1"/>
</dbReference>
<evidence type="ECO:0000313" key="6">
    <source>
        <dbReference type="Proteomes" id="UP000007397"/>
    </source>
</evidence>
<sequence>MGVDVKFQTGSKRFNYRAAGILIEQDHVLLHKQAGDQYWALPGGRVELGEQARDTIVREMNEELGYEVDVASTPWIAENFFHYDGHHYHELGFYFVLSSDRSHFQEGPFHGLEGERLIYQWIPVTELNEIILQPEFLTAGLHRLPEHTEHVVVEN</sequence>
<keyword evidence="2 3" id="KW-0378">Hydrolase</keyword>
<dbReference type="InterPro" id="IPR020476">
    <property type="entry name" value="Nudix_hydrolase"/>
</dbReference>
<dbReference type="HOGENOM" id="CLU_037162_18_6_9"/>
<evidence type="ECO:0000259" key="4">
    <source>
        <dbReference type="PROSITE" id="PS51462"/>
    </source>
</evidence>
<evidence type="ECO:0000256" key="3">
    <source>
        <dbReference type="RuleBase" id="RU003476"/>
    </source>
</evidence>
<feature type="domain" description="Nudix hydrolase" evidence="4">
    <location>
        <begin position="12"/>
        <end position="146"/>
    </location>
</feature>
<dbReference type="PANTHER" id="PTHR43046:SF14">
    <property type="entry name" value="MUTT_NUDIX FAMILY PROTEIN"/>
    <property type="match status" value="1"/>
</dbReference>
<reference evidence="5 6" key="1">
    <citation type="journal article" date="2013" name="Environ. Microbiol.">
        <title>Chloride and organic osmolytes: a hybrid strategy to cope with elevated salinities by the moderately halophilic, chloride-dependent bacterium Halobacillus halophilus.</title>
        <authorList>
            <person name="Saum S.H."/>
            <person name="Pfeiffer F."/>
            <person name="Palm P."/>
            <person name="Rampp M."/>
            <person name="Schuster S.C."/>
            <person name="Muller V."/>
            <person name="Oesterhelt D."/>
        </authorList>
    </citation>
    <scope>NUCLEOTIDE SEQUENCE [LARGE SCALE GENOMIC DNA]</scope>
    <source>
        <strain evidence="6">ATCC 35676 / DSM 2266 / JCM 20832 / KCTC 3685 / LMG 17431 / NBRC 102448 / NCIMB 2269</strain>
    </source>
</reference>
<dbReference type="PANTHER" id="PTHR43046">
    <property type="entry name" value="GDP-MANNOSE MANNOSYL HYDROLASE"/>
    <property type="match status" value="1"/>
</dbReference>
<dbReference type="eggNOG" id="COG0494">
    <property type="taxonomic scope" value="Bacteria"/>
</dbReference>
<dbReference type="CDD" id="cd04688">
    <property type="entry name" value="NUDIX_Hydrolase"/>
    <property type="match status" value="1"/>
</dbReference>
<dbReference type="InterPro" id="IPR000086">
    <property type="entry name" value="NUDIX_hydrolase_dom"/>
</dbReference>
<keyword evidence="6" id="KW-1185">Reference proteome</keyword>
<dbReference type="PRINTS" id="PR00502">
    <property type="entry name" value="NUDIXFAMILY"/>
</dbReference>
<comment type="cofactor">
    <cofactor evidence="1">
        <name>Mg(2+)</name>
        <dbReference type="ChEBI" id="CHEBI:18420"/>
    </cofactor>
</comment>
<name>I0JTH1_HALH3</name>
<organism evidence="5 6">
    <name type="scientific">Halobacillus halophilus (strain ATCC 35676 / DSM 2266 / JCM 20832 / KCTC 3685 / LMG 17431 / NBRC 102448 / NCIMB 2269)</name>
    <name type="common">Sporosarcina halophila</name>
    <dbReference type="NCBI Taxonomy" id="866895"/>
    <lineage>
        <taxon>Bacteria</taxon>
        <taxon>Bacillati</taxon>
        <taxon>Bacillota</taxon>
        <taxon>Bacilli</taxon>
        <taxon>Bacillales</taxon>
        <taxon>Bacillaceae</taxon>
        <taxon>Halobacillus</taxon>
    </lineage>
</organism>
<dbReference type="InterPro" id="IPR015797">
    <property type="entry name" value="NUDIX_hydrolase-like_dom_sf"/>
</dbReference>
<dbReference type="Proteomes" id="UP000007397">
    <property type="component" value="Chromosome"/>
</dbReference>
<dbReference type="KEGG" id="hhd:HBHAL_5106"/>
<dbReference type="SUPFAM" id="SSF55811">
    <property type="entry name" value="Nudix"/>
    <property type="match status" value="1"/>
</dbReference>
<dbReference type="InterPro" id="IPR020084">
    <property type="entry name" value="NUDIX_hydrolase_CS"/>
</dbReference>
<evidence type="ECO:0000256" key="2">
    <source>
        <dbReference type="ARBA" id="ARBA00022801"/>
    </source>
</evidence>
<dbReference type="PROSITE" id="PS00893">
    <property type="entry name" value="NUDIX_BOX"/>
    <property type="match status" value="1"/>
</dbReference>
<dbReference type="STRING" id="866895.HBHAL_5106"/>
<dbReference type="Gene3D" id="3.90.79.10">
    <property type="entry name" value="Nucleoside Triphosphate Pyrophosphohydrolase"/>
    <property type="match status" value="1"/>
</dbReference>
<dbReference type="AlphaFoldDB" id="I0JTH1"/>